<evidence type="ECO:0008006" key="4">
    <source>
        <dbReference type="Google" id="ProtNLM"/>
    </source>
</evidence>
<feature type="non-terminal residue" evidence="2">
    <location>
        <position position="1"/>
    </location>
</feature>
<dbReference type="InterPro" id="IPR011990">
    <property type="entry name" value="TPR-like_helical_dom_sf"/>
</dbReference>
<feature type="compositionally biased region" description="Polar residues" evidence="1">
    <location>
        <begin position="1"/>
        <end position="11"/>
    </location>
</feature>
<name>A0A8J2SVZ9_9STRA</name>
<evidence type="ECO:0000313" key="3">
    <source>
        <dbReference type="Proteomes" id="UP000789595"/>
    </source>
</evidence>
<gene>
    <name evidence="2" type="ORF">PECAL_5P05590</name>
</gene>
<feature type="region of interest" description="Disordered" evidence="1">
    <location>
        <begin position="1"/>
        <end position="24"/>
    </location>
</feature>
<dbReference type="Proteomes" id="UP000789595">
    <property type="component" value="Unassembled WGS sequence"/>
</dbReference>
<sequence>GRPSHTSFSRRNGSDQGGRPETDTARRMAIGILGNGLHYAKQFEGALSVGEAELAMLRRVGAPEDIMLVAQGNLATTYNTLGRHEQAIHMFRDVHLGYARLLNEEDRSNIIAALGHTFPLLCLQRFAEAKALLQKMIPVAQRALGESDELTLRMRARYATALYGDPAATLDDLREAVATLEEIERTARRVLGGAHPLTEIIEDDLRKSRAALRARETPSPGSA</sequence>
<dbReference type="EMBL" id="CAKKNE010000005">
    <property type="protein sequence ID" value="CAH0376006.1"/>
    <property type="molecule type" value="Genomic_DNA"/>
</dbReference>
<dbReference type="Gene3D" id="1.25.40.10">
    <property type="entry name" value="Tetratricopeptide repeat domain"/>
    <property type="match status" value="1"/>
</dbReference>
<protein>
    <recommendedName>
        <fullName evidence="4">Tetratricopeptide repeat protein</fullName>
    </recommendedName>
</protein>
<dbReference type="Pfam" id="PF13374">
    <property type="entry name" value="TPR_10"/>
    <property type="match status" value="1"/>
</dbReference>
<evidence type="ECO:0000313" key="2">
    <source>
        <dbReference type="EMBL" id="CAH0376006.1"/>
    </source>
</evidence>
<accession>A0A8J2SVZ9</accession>
<comment type="caution">
    <text evidence="2">The sequence shown here is derived from an EMBL/GenBank/DDBJ whole genome shotgun (WGS) entry which is preliminary data.</text>
</comment>
<reference evidence="2" key="1">
    <citation type="submission" date="2021-11" db="EMBL/GenBank/DDBJ databases">
        <authorList>
            <consortium name="Genoscope - CEA"/>
            <person name="William W."/>
        </authorList>
    </citation>
    <scope>NUCLEOTIDE SEQUENCE</scope>
</reference>
<keyword evidence="3" id="KW-1185">Reference proteome</keyword>
<dbReference type="SUPFAM" id="SSF48452">
    <property type="entry name" value="TPR-like"/>
    <property type="match status" value="1"/>
</dbReference>
<proteinExistence type="predicted"/>
<evidence type="ECO:0000256" key="1">
    <source>
        <dbReference type="SAM" id="MobiDB-lite"/>
    </source>
</evidence>
<dbReference type="AlphaFoldDB" id="A0A8J2SVZ9"/>
<organism evidence="2 3">
    <name type="scientific">Pelagomonas calceolata</name>
    <dbReference type="NCBI Taxonomy" id="35677"/>
    <lineage>
        <taxon>Eukaryota</taxon>
        <taxon>Sar</taxon>
        <taxon>Stramenopiles</taxon>
        <taxon>Ochrophyta</taxon>
        <taxon>Pelagophyceae</taxon>
        <taxon>Pelagomonadales</taxon>
        <taxon>Pelagomonadaceae</taxon>
        <taxon>Pelagomonas</taxon>
    </lineage>
</organism>
<dbReference type="OrthoDB" id="5086500at2759"/>